<dbReference type="RefSeq" id="WP_012591444.1">
    <property type="nucleotide sequence ID" value="NC_011666.1"/>
</dbReference>
<dbReference type="STRING" id="395965.Msil_2446"/>
<dbReference type="FunFam" id="3.20.20.100:FF:000004">
    <property type="entry name" value="Oxidoreductase, aldo/keto reductase"/>
    <property type="match status" value="1"/>
</dbReference>
<dbReference type="HOGENOM" id="CLU_023205_2_3_5"/>
<keyword evidence="1" id="KW-0560">Oxidoreductase</keyword>
<dbReference type="PANTHER" id="PTHR43364">
    <property type="entry name" value="NADH-SPECIFIC METHYLGLYOXAL REDUCTASE-RELATED"/>
    <property type="match status" value="1"/>
</dbReference>
<organism evidence="3 4">
    <name type="scientific">Methylocella silvestris (strain DSM 15510 / CIP 108128 / LMG 27833 / NCIMB 13906 / BL2)</name>
    <dbReference type="NCBI Taxonomy" id="395965"/>
    <lineage>
        <taxon>Bacteria</taxon>
        <taxon>Pseudomonadati</taxon>
        <taxon>Pseudomonadota</taxon>
        <taxon>Alphaproteobacteria</taxon>
        <taxon>Hyphomicrobiales</taxon>
        <taxon>Beijerinckiaceae</taxon>
        <taxon>Methylocella</taxon>
    </lineage>
</organism>
<protein>
    <submittedName>
        <fullName evidence="3">Aldo/keto reductase</fullName>
    </submittedName>
</protein>
<reference evidence="3 4" key="1">
    <citation type="journal article" date="2010" name="J. Bacteriol.">
        <title>Complete genome sequence of the aerobic facultative methanotroph Methylocella silvestris BL2.</title>
        <authorList>
            <person name="Chen Y."/>
            <person name="Crombie A."/>
            <person name="Rahman M.T."/>
            <person name="Dedysh S.N."/>
            <person name="Liesack W."/>
            <person name="Stott M.B."/>
            <person name="Alam M."/>
            <person name="Theisen A.R."/>
            <person name="Murrell J.C."/>
            <person name="Dunfield P.F."/>
        </authorList>
    </citation>
    <scope>NUCLEOTIDE SEQUENCE [LARGE SCALE GENOMIC DNA]</scope>
    <source>
        <strain evidence="4">DSM 15510 / CIP 108128 / LMG 27833 / NCIMB 13906 / BL2</strain>
    </source>
</reference>
<dbReference type="Proteomes" id="UP000002257">
    <property type="component" value="Chromosome"/>
</dbReference>
<keyword evidence="4" id="KW-1185">Reference proteome</keyword>
<dbReference type="InterPro" id="IPR023210">
    <property type="entry name" value="NADP_OxRdtase_dom"/>
</dbReference>
<dbReference type="eggNOG" id="COG0667">
    <property type="taxonomic scope" value="Bacteria"/>
</dbReference>
<dbReference type="GO" id="GO:0005829">
    <property type="term" value="C:cytosol"/>
    <property type="evidence" value="ECO:0007669"/>
    <property type="project" value="UniProtKB-ARBA"/>
</dbReference>
<dbReference type="Pfam" id="PF00248">
    <property type="entry name" value="Aldo_ket_red"/>
    <property type="match status" value="1"/>
</dbReference>
<dbReference type="EMBL" id="CP001280">
    <property type="protein sequence ID" value="ACK51375.1"/>
    <property type="molecule type" value="Genomic_DNA"/>
</dbReference>
<accession>B8EKK5</accession>
<evidence type="ECO:0000256" key="1">
    <source>
        <dbReference type="ARBA" id="ARBA00023002"/>
    </source>
</evidence>
<dbReference type="CDD" id="cd19148">
    <property type="entry name" value="AKR_AKR11B1"/>
    <property type="match status" value="1"/>
</dbReference>
<dbReference type="AlphaFoldDB" id="B8EKK5"/>
<dbReference type="PANTHER" id="PTHR43364:SF4">
    <property type="entry name" value="NAD(P)-LINKED OXIDOREDUCTASE SUPERFAMILY PROTEIN"/>
    <property type="match status" value="1"/>
</dbReference>
<feature type="domain" description="NADP-dependent oxidoreductase" evidence="2">
    <location>
        <begin position="29"/>
        <end position="322"/>
    </location>
</feature>
<dbReference type="GO" id="GO:0016491">
    <property type="term" value="F:oxidoreductase activity"/>
    <property type="evidence" value="ECO:0007669"/>
    <property type="project" value="UniProtKB-KW"/>
</dbReference>
<proteinExistence type="predicted"/>
<sequence length="342" mass="37527">MSNAPAPAANAAPKMDYVPIAGTSLGISRIAIGTWAIGGWMWGGADDAQSMETLRAALDHGINLIDTAPVYGFGHSEEVVGTTLSEHGLRSRALIATKVGLDWKDGKVFRNASRDRINAEIEQSLRRLKTDHIDIYQVHWPDPKTPIEETAEAMKALFDQGVIGAIGVSNFSVDQMERFRKVAPLHTAQPPYNLFERAVEKDILPYCLEHGVAVLGYGSLCRGLLSGRMKIDTLFEGDDLRRVDPKFQPPRFSHYLAAVARLDRLARERFGKTVIDLAVRFALDQGISSALWGARHPGQLKPVDEISGWTLDAAAKAEIETILREEIPDPVGPEFMAPPARA</sequence>
<evidence type="ECO:0000259" key="2">
    <source>
        <dbReference type="Pfam" id="PF00248"/>
    </source>
</evidence>
<name>B8EKK5_METSB</name>
<dbReference type="SUPFAM" id="SSF51430">
    <property type="entry name" value="NAD(P)-linked oxidoreductase"/>
    <property type="match status" value="1"/>
</dbReference>
<dbReference type="PRINTS" id="PR00069">
    <property type="entry name" value="ALDKETRDTASE"/>
</dbReference>
<evidence type="ECO:0000313" key="3">
    <source>
        <dbReference type="EMBL" id="ACK51375.1"/>
    </source>
</evidence>
<dbReference type="InterPro" id="IPR050523">
    <property type="entry name" value="AKR_Detox_Biosynth"/>
</dbReference>
<dbReference type="Gene3D" id="3.20.20.100">
    <property type="entry name" value="NADP-dependent oxidoreductase domain"/>
    <property type="match status" value="1"/>
</dbReference>
<evidence type="ECO:0000313" key="4">
    <source>
        <dbReference type="Proteomes" id="UP000002257"/>
    </source>
</evidence>
<dbReference type="InterPro" id="IPR036812">
    <property type="entry name" value="NAD(P)_OxRdtase_dom_sf"/>
</dbReference>
<dbReference type="KEGG" id="msl:Msil_2446"/>
<gene>
    <name evidence="3" type="ordered locus">Msil_2446</name>
</gene>
<dbReference type="InterPro" id="IPR020471">
    <property type="entry name" value="AKR"/>
</dbReference>